<keyword evidence="1" id="KW-0472">Membrane</keyword>
<keyword evidence="1" id="KW-1133">Transmembrane helix</keyword>
<reference evidence="3" key="1">
    <citation type="submission" date="2018-04" db="EMBL/GenBank/DDBJ databases">
        <authorList>
            <person name="Lucker S."/>
            <person name="Sakoula D."/>
        </authorList>
    </citation>
    <scope>NUCLEOTIDE SEQUENCE [LARGE SCALE GENOMIC DNA]</scope>
</reference>
<dbReference type="EMBL" id="OUNR01000017">
    <property type="protein sequence ID" value="SPP65555.1"/>
    <property type="molecule type" value="Genomic_DNA"/>
</dbReference>
<dbReference type="Proteomes" id="UP000248168">
    <property type="component" value="Unassembled WGS sequence"/>
</dbReference>
<name>A0A330L894_9BACT</name>
<dbReference type="InParanoid" id="A0A330L894"/>
<keyword evidence="1" id="KW-0812">Transmembrane</keyword>
<gene>
    <name evidence="2" type="ORF">NITLEN_40028</name>
</gene>
<evidence type="ECO:0000313" key="2">
    <source>
        <dbReference type="EMBL" id="SPP65555.1"/>
    </source>
</evidence>
<dbReference type="AlphaFoldDB" id="A0A330L894"/>
<organism evidence="2 3">
    <name type="scientific">Nitrospira lenta</name>
    <dbReference type="NCBI Taxonomy" id="1436998"/>
    <lineage>
        <taxon>Bacteria</taxon>
        <taxon>Pseudomonadati</taxon>
        <taxon>Nitrospirota</taxon>
        <taxon>Nitrospiria</taxon>
        <taxon>Nitrospirales</taxon>
        <taxon>Nitrospiraceae</taxon>
        <taxon>Nitrospira</taxon>
    </lineage>
</organism>
<accession>A0A330L894</accession>
<keyword evidence="3" id="KW-1185">Reference proteome</keyword>
<proteinExistence type="predicted"/>
<protein>
    <submittedName>
        <fullName evidence="2">Uncharacterized protein</fullName>
    </submittedName>
</protein>
<evidence type="ECO:0000256" key="1">
    <source>
        <dbReference type="SAM" id="Phobius"/>
    </source>
</evidence>
<feature type="transmembrane region" description="Helical" evidence="1">
    <location>
        <begin position="12"/>
        <end position="32"/>
    </location>
</feature>
<feature type="transmembrane region" description="Helical" evidence="1">
    <location>
        <begin position="66"/>
        <end position="93"/>
    </location>
</feature>
<sequence>MKYRLNPFSWGLIAALAVFLWNLFLFVVLIPADMTDEYKRLGYIPTYYAGWPWSDLLLTKFAYAHALFRIQAVLLIAVAINGAILGGCLRWLLGREKGASS</sequence>
<evidence type="ECO:0000313" key="3">
    <source>
        <dbReference type="Proteomes" id="UP000248168"/>
    </source>
</evidence>